<sequence>MLMLIAVVATGYAGYRLGQASERAAEHAAAQRIPALASEEQMLALNRALQMLRSGNPSEAITILSDLKSQSGSHPSVAYLLALAGLQNGDRQLASTAANESISLKERVSDSLALLAVVETQKASDRTQMAMVDPRRRAESFLREAMAVDPANPYPHFELATLLRYQGNRQEALQEIEAAKARLNPMDSHLVMDITSRLLRLESLAAVDLPPQQTSTNDPRELLPAAYAAMKRGDFDQAADLLRKTQPLMDRELFIYLINDPAMRRFAKEPKLAEFYSEK</sequence>
<dbReference type="AlphaFoldDB" id="A0A146GA76"/>
<evidence type="ECO:0000313" key="1">
    <source>
        <dbReference type="EMBL" id="GAT34163.1"/>
    </source>
</evidence>
<comment type="caution">
    <text evidence="1">The sequence shown here is derived from an EMBL/GenBank/DDBJ whole genome shotgun (WGS) entry which is preliminary data.</text>
</comment>
<dbReference type="InParanoid" id="A0A146GA76"/>
<reference evidence="2" key="1">
    <citation type="journal article" date="2017" name="Genome Announc.">
        <title>Draft Genome Sequence of Terrimicrobium sacchariphilum NM-5T, a Facultative Anaerobic Soil Bacterium of the Class Spartobacteria.</title>
        <authorList>
            <person name="Qiu Y.L."/>
            <person name="Tourlousse D.M."/>
            <person name="Matsuura N."/>
            <person name="Ohashi A."/>
            <person name="Sekiguchi Y."/>
        </authorList>
    </citation>
    <scope>NUCLEOTIDE SEQUENCE [LARGE SCALE GENOMIC DNA]</scope>
    <source>
        <strain evidence="2">NM-5</strain>
    </source>
</reference>
<organism evidence="1 2">
    <name type="scientific">Terrimicrobium sacchariphilum</name>
    <dbReference type="NCBI Taxonomy" id="690879"/>
    <lineage>
        <taxon>Bacteria</taxon>
        <taxon>Pseudomonadati</taxon>
        <taxon>Verrucomicrobiota</taxon>
        <taxon>Terrimicrobiia</taxon>
        <taxon>Terrimicrobiales</taxon>
        <taxon>Terrimicrobiaceae</taxon>
        <taxon>Terrimicrobium</taxon>
    </lineage>
</organism>
<keyword evidence="2" id="KW-1185">Reference proteome</keyword>
<evidence type="ECO:0000313" key="2">
    <source>
        <dbReference type="Proteomes" id="UP000076023"/>
    </source>
</evidence>
<gene>
    <name evidence="1" type="ORF">TSACC_22587</name>
</gene>
<accession>A0A146GA76</accession>
<dbReference type="Gene3D" id="1.25.40.10">
    <property type="entry name" value="Tetratricopeptide repeat domain"/>
    <property type="match status" value="2"/>
</dbReference>
<proteinExistence type="predicted"/>
<name>A0A146GA76_TERSA</name>
<dbReference type="SUPFAM" id="SSF48452">
    <property type="entry name" value="TPR-like"/>
    <property type="match status" value="1"/>
</dbReference>
<dbReference type="InterPro" id="IPR011990">
    <property type="entry name" value="TPR-like_helical_dom_sf"/>
</dbReference>
<dbReference type="EMBL" id="BDCO01000002">
    <property type="protein sequence ID" value="GAT34163.1"/>
    <property type="molecule type" value="Genomic_DNA"/>
</dbReference>
<protein>
    <recommendedName>
        <fullName evidence="3">Tetratricopeptide repeat-containing protein</fullName>
    </recommendedName>
</protein>
<dbReference type="Proteomes" id="UP000076023">
    <property type="component" value="Unassembled WGS sequence"/>
</dbReference>
<evidence type="ECO:0008006" key="3">
    <source>
        <dbReference type="Google" id="ProtNLM"/>
    </source>
</evidence>